<keyword evidence="2" id="KW-0012">Acyltransferase</keyword>
<dbReference type="InterPro" id="IPR050832">
    <property type="entry name" value="Bact_Acetyltransf"/>
</dbReference>
<keyword evidence="5" id="KW-1185">Reference proteome</keyword>
<dbReference type="PANTHER" id="PTHR43877">
    <property type="entry name" value="AMINOALKYLPHOSPHONATE N-ACETYLTRANSFERASE-RELATED-RELATED"/>
    <property type="match status" value="1"/>
</dbReference>
<evidence type="ECO:0000256" key="1">
    <source>
        <dbReference type="ARBA" id="ARBA00022679"/>
    </source>
</evidence>
<accession>A0ABT9IUB6</accession>
<proteinExistence type="predicted"/>
<dbReference type="Pfam" id="PF00583">
    <property type="entry name" value="Acetyltransf_1"/>
    <property type="match status" value="1"/>
</dbReference>
<dbReference type="SUPFAM" id="SSF55729">
    <property type="entry name" value="Acyl-CoA N-acyltransferases (Nat)"/>
    <property type="match status" value="1"/>
</dbReference>
<dbReference type="Gene3D" id="3.40.630.30">
    <property type="match status" value="1"/>
</dbReference>
<keyword evidence="1" id="KW-0808">Transferase</keyword>
<evidence type="ECO:0000313" key="5">
    <source>
        <dbReference type="Proteomes" id="UP001231941"/>
    </source>
</evidence>
<sequence>MIVKRLNSSNAIEYRELRLEGLLNYPSAFGSSYEEEKESSNEVYENRLASEFITLGAFENGQLTGIVTLVKETKMKLKHRANIYAMYVRSVAHGKGIGKSLMIEAINRAKELDGIEQVYLSVNKDNVAARRLYLSMGFETFGIDKRSLKIEDTYYDEEHMVLFL</sequence>
<gene>
    <name evidence="4" type="ORF">Q5Y73_02410</name>
</gene>
<evidence type="ECO:0000256" key="2">
    <source>
        <dbReference type="ARBA" id="ARBA00023315"/>
    </source>
</evidence>
<comment type="caution">
    <text evidence="4">The sequence shown here is derived from an EMBL/GenBank/DDBJ whole genome shotgun (WGS) entry which is preliminary data.</text>
</comment>
<reference evidence="4 5" key="1">
    <citation type="submission" date="2023-08" db="EMBL/GenBank/DDBJ databases">
        <authorList>
            <person name="Park J.-S."/>
        </authorList>
    </citation>
    <scope>NUCLEOTIDE SEQUENCE [LARGE SCALE GENOMIC DNA]</scope>
    <source>
        <strain evidence="4 5">2205SS18-9</strain>
    </source>
</reference>
<dbReference type="Proteomes" id="UP001231941">
    <property type="component" value="Unassembled WGS sequence"/>
</dbReference>
<feature type="domain" description="N-acetyltransferase" evidence="3">
    <location>
        <begin position="1"/>
        <end position="164"/>
    </location>
</feature>
<dbReference type="InterPro" id="IPR016181">
    <property type="entry name" value="Acyl_CoA_acyltransferase"/>
</dbReference>
<dbReference type="PROSITE" id="PS51186">
    <property type="entry name" value="GNAT"/>
    <property type="match status" value="1"/>
</dbReference>
<dbReference type="EMBL" id="JAVAMP010000001">
    <property type="protein sequence ID" value="MDP5272948.1"/>
    <property type="molecule type" value="Genomic_DNA"/>
</dbReference>
<name>A0ABT9IUB6_9BACL</name>
<organism evidence="4 5">
    <name type="scientific">Chengkuizengella axinellae</name>
    <dbReference type="NCBI Taxonomy" id="3064388"/>
    <lineage>
        <taxon>Bacteria</taxon>
        <taxon>Bacillati</taxon>
        <taxon>Bacillota</taxon>
        <taxon>Bacilli</taxon>
        <taxon>Bacillales</taxon>
        <taxon>Paenibacillaceae</taxon>
        <taxon>Chengkuizengella</taxon>
    </lineage>
</organism>
<evidence type="ECO:0000313" key="4">
    <source>
        <dbReference type="EMBL" id="MDP5272948.1"/>
    </source>
</evidence>
<evidence type="ECO:0000259" key="3">
    <source>
        <dbReference type="PROSITE" id="PS51186"/>
    </source>
</evidence>
<protein>
    <submittedName>
        <fullName evidence="4">GNAT family N-acetyltransferase</fullName>
    </submittedName>
</protein>
<dbReference type="CDD" id="cd04301">
    <property type="entry name" value="NAT_SF"/>
    <property type="match status" value="1"/>
</dbReference>
<dbReference type="InterPro" id="IPR000182">
    <property type="entry name" value="GNAT_dom"/>
</dbReference>
<dbReference type="PANTHER" id="PTHR43877:SF2">
    <property type="entry name" value="AMINOALKYLPHOSPHONATE N-ACETYLTRANSFERASE-RELATED"/>
    <property type="match status" value="1"/>
</dbReference>
<dbReference type="RefSeq" id="WP_305990246.1">
    <property type="nucleotide sequence ID" value="NZ_JAVAMP010000001.1"/>
</dbReference>